<feature type="transmembrane region" description="Helical" evidence="2">
    <location>
        <begin position="171"/>
        <end position="201"/>
    </location>
</feature>
<organism evidence="3 4">
    <name type="scientific">Neisseria elongata</name>
    <dbReference type="NCBI Taxonomy" id="495"/>
    <lineage>
        <taxon>Bacteria</taxon>
        <taxon>Pseudomonadati</taxon>
        <taxon>Pseudomonadota</taxon>
        <taxon>Betaproteobacteria</taxon>
        <taxon>Neisseriales</taxon>
        <taxon>Neisseriaceae</taxon>
        <taxon>Neisseria</taxon>
    </lineage>
</organism>
<feature type="region of interest" description="Disordered" evidence="1">
    <location>
        <begin position="1"/>
        <end position="30"/>
    </location>
</feature>
<dbReference type="GeneID" id="93352064"/>
<feature type="transmembrane region" description="Helical" evidence="2">
    <location>
        <begin position="260"/>
        <end position="282"/>
    </location>
</feature>
<protein>
    <submittedName>
        <fullName evidence="3">Predicted integral membrane protein</fullName>
    </submittedName>
</protein>
<feature type="transmembrane region" description="Helical" evidence="2">
    <location>
        <begin position="124"/>
        <end position="151"/>
    </location>
</feature>
<dbReference type="Proteomes" id="UP000254927">
    <property type="component" value="Unassembled WGS sequence"/>
</dbReference>
<evidence type="ECO:0000313" key="3">
    <source>
        <dbReference type="EMBL" id="STZ67595.1"/>
    </source>
</evidence>
<feature type="transmembrane region" description="Helical" evidence="2">
    <location>
        <begin position="60"/>
        <end position="80"/>
    </location>
</feature>
<feature type="compositionally biased region" description="Low complexity" evidence="1">
    <location>
        <begin position="1"/>
        <end position="10"/>
    </location>
</feature>
<dbReference type="EMBL" id="UGQW01000002">
    <property type="protein sequence ID" value="STZ67595.1"/>
    <property type="molecule type" value="Genomic_DNA"/>
</dbReference>
<accession>A0A378TX68</accession>
<keyword evidence="2" id="KW-0472">Membrane</keyword>
<feature type="compositionally biased region" description="Pro residues" evidence="1">
    <location>
        <begin position="11"/>
        <end position="20"/>
    </location>
</feature>
<sequence length="305" mass="33421">MNQFEPSSFQPEPPPAPVPQQPQGNQPPRLFAEPRKVPAGEGAAWIGDAWRIFKKRPGTWVLMIFIMFLIMFVGSFVPGVSMVTNLLPLFFTGGFMLSCDALEEGGELEVGYLFSGFKYKFKELVILTLLYFTAILFIVLIAGILLAAFVGFNFGSDFQAAVGGNVSAEDFLMVILLFLIMLLFIIPVQMTIVFSPALVVLHDVPPFEAMKMSFKGCLKNLGAFLVNGLAWAGISLIFFGIFFAIIALSAGVSSMSSGDIGVGPAIAMFLLFIPIYFVLASLTSLTSYTCYRSIWTDPPLRRNGR</sequence>
<gene>
    <name evidence="3" type="ORF">NCTC10660_01079</name>
</gene>
<name>A0A378TX68_NEIEL</name>
<keyword evidence="2" id="KW-1133">Transmembrane helix</keyword>
<dbReference type="AlphaFoldDB" id="A0A378TX68"/>
<evidence type="ECO:0000256" key="2">
    <source>
        <dbReference type="SAM" id="Phobius"/>
    </source>
</evidence>
<evidence type="ECO:0000313" key="4">
    <source>
        <dbReference type="Proteomes" id="UP000254927"/>
    </source>
</evidence>
<evidence type="ECO:0000256" key="1">
    <source>
        <dbReference type="SAM" id="MobiDB-lite"/>
    </source>
</evidence>
<reference evidence="3 4" key="1">
    <citation type="submission" date="2018-06" db="EMBL/GenBank/DDBJ databases">
        <authorList>
            <consortium name="Pathogen Informatics"/>
            <person name="Doyle S."/>
        </authorList>
    </citation>
    <scope>NUCLEOTIDE SEQUENCE [LARGE SCALE GENOMIC DNA]</scope>
    <source>
        <strain evidence="3 4">NCTC10660</strain>
    </source>
</reference>
<keyword evidence="2" id="KW-0812">Transmembrane</keyword>
<dbReference type="InterPro" id="IPR047798">
    <property type="entry name" value="BPSS1780-like"/>
</dbReference>
<feature type="transmembrane region" description="Helical" evidence="2">
    <location>
        <begin position="221"/>
        <end position="248"/>
    </location>
</feature>
<proteinExistence type="predicted"/>
<dbReference type="RefSeq" id="WP_074894593.1">
    <property type="nucleotide sequence ID" value="NZ_CP031252.1"/>
</dbReference>
<dbReference type="NCBIfam" id="NF041043">
    <property type="entry name" value="BPSS1780_fam"/>
    <property type="match status" value="1"/>
</dbReference>